<feature type="domain" description="HTH lysR-type" evidence="5">
    <location>
        <begin position="15"/>
        <end position="72"/>
    </location>
</feature>
<dbReference type="AlphaFoldDB" id="A0A510X2W7"/>
<accession>A0A510X2W7</accession>
<dbReference type="Pfam" id="PF00126">
    <property type="entry name" value="HTH_1"/>
    <property type="match status" value="1"/>
</dbReference>
<keyword evidence="4" id="KW-0804">Transcription</keyword>
<dbReference type="GO" id="GO:0003677">
    <property type="term" value="F:DNA binding"/>
    <property type="evidence" value="ECO:0007669"/>
    <property type="project" value="UniProtKB-KW"/>
</dbReference>
<dbReference type="GO" id="GO:0003700">
    <property type="term" value="F:DNA-binding transcription factor activity"/>
    <property type="evidence" value="ECO:0007669"/>
    <property type="project" value="InterPro"/>
</dbReference>
<dbReference type="PROSITE" id="PS50931">
    <property type="entry name" value="HTH_LYSR"/>
    <property type="match status" value="1"/>
</dbReference>
<reference evidence="6 7" key="1">
    <citation type="submission" date="2019-07" db="EMBL/GenBank/DDBJ databases">
        <title>Whole genome shotgun sequence of Halomonas pacifica NBRC 102220.</title>
        <authorList>
            <person name="Hosoyama A."/>
            <person name="Uohara A."/>
            <person name="Ohji S."/>
            <person name="Ichikawa N."/>
        </authorList>
    </citation>
    <scope>NUCLEOTIDE SEQUENCE [LARGE SCALE GENOMIC DNA]</scope>
    <source>
        <strain evidence="6 7">NBRC 102220</strain>
    </source>
</reference>
<evidence type="ECO:0000256" key="2">
    <source>
        <dbReference type="ARBA" id="ARBA00023015"/>
    </source>
</evidence>
<dbReference type="SUPFAM" id="SSF46785">
    <property type="entry name" value="Winged helix' DNA-binding domain"/>
    <property type="match status" value="1"/>
</dbReference>
<comment type="similarity">
    <text evidence="1">Belongs to the LysR transcriptional regulatory family.</text>
</comment>
<dbReference type="PANTHER" id="PTHR30118">
    <property type="entry name" value="HTH-TYPE TRANSCRIPTIONAL REGULATOR LEUO-RELATED"/>
    <property type="match status" value="1"/>
</dbReference>
<keyword evidence="3" id="KW-0238">DNA-binding</keyword>
<dbReference type="CDD" id="cd08463">
    <property type="entry name" value="PBP2_DntR_like_4"/>
    <property type="match status" value="1"/>
</dbReference>
<evidence type="ECO:0000256" key="1">
    <source>
        <dbReference type="ARBA" id="ARBA00009437"/>
    </source>
</evidence>
<dbReference type="PANTHER" id="PTHR30118:SF15">
    <property type="entry name" value="TRANSCRIPTIONAL REGULATORY PROTEIN"/>
    <property type="match status" value="1"/>
</dbReference>
<protein>
    <submittedName>
        <fullName evidence="6">LysR family transcriptional regulator</fullName>
    </submittedName>
</protein>
<evidence type="ECO:0000259" key="5">
    <source>
        <dbReference type="PROSITE" id="PS50931"/>
    </source>
</evidence>
<dbReference type="Gene3D" id="1.10.10.10">
    <property type="entry name" value="Winged helix-like DNA-binding domain superfamily/Winged helix DNA-binding domain"/>
    <property type="match status" value="1"/>
</dbReference>
<dbReference type="SUPFAM" id="SSF53850">
    <property type="entry name" value="Periplasmic binding protein-like II"/>
    <property type="match status" value="1"/>
</dbReference>
<dbReference type="Pfam" id="PF03466">
    <property type="entry name" value="LysR_substrate"/>
    <property type="match status" value="1"/>
</dbReference>
<dbReference type="InterPro" id="IPR000847">
    <property type="entry name" value="LysR_HTH_N"/>
</dbReference>
<organism evidence="6 7">
    <name type="scientific">Bisbaumannia pacifica</name>
    <dbReference type="NCBI Taxonomy" id="77098"/>
    <lineage>
        <taxon>Bacteria</taxon>
        <taxon>Pseudomonadati</taxon>
        <taxon>Pseudomonadota</taxon>
        <taxon>Gammaproteobacteria</taxon>
        <taxon>Oceanospirillales</taxon>
        <taxon>Halomonadaceae</taxon>
        <taxon>Bisbaumannia</taxon>
    </lineage>
</organism>
<keyword evidence="7" id="KW-1185">Reference proteome</keyword>
<comment type="caution">
    <text evidence="6">The sequence shown here is derived from an EMBL/GenBank/DDBJ whole genome shotgun (WGS) entry which is preliminary data.</text>
</comment>
<dbReference type="InterPro" id="IPR005119">
    <property type="entry name" value="LysR_subst-bd"/>
</dbReference>
<gene>
    <name evidence="6" type="ORF">HPA02_00320</name>
</gene>
<evidence type="ECO:0000313" key="7">
    <source>
        <dbReference type="Proteomes" id="UP000321275"/>
    </source>
</evidence>
<dbReference type="InterPro" id="IPR036388">
    <property type="entry name" value="WH-like_DNA-bd_sf"/>
</dbReference>
<dbReference type="InterPro" id="IPR036390">
    <property type="entry name" value="WH_DNA-bd_sf"/>
</dbReference>
<dbReference type="Proteomes" id="UP000321275">
    <property type="component" value="Unassembled WGS sequence"/>
</dbReference>
<keyword evidence="2" id="KW-0805">Transcription regulation</keyword>
<dbReference type="Gene3D" id="3.40.190.10">
    <property type="entry name" value="Periplasmic binding protein-like II"/>
    <property type="match status" value="2"/>
</dbReference>
<name>A0A510X2W7_9GAMM</name>
<evidence type="ECO:0000313" key="6">
    <source>
        <dbReference type="EMBL" id="GEK45749.1"/>
    </source>
</evidence>
<evidence type="ECO:0000256" key="4">
    <source>
        <dbReference type="ARBA" id="ARBA00023163"/>
    </source>
</evidence>
<sequence length="320" mass="36433">MIRGALMANRNKDPLDTYLLRVLCLLLDERNVSRTAILMHQSQPAISAALKKLREIFDDALLVRDKGGMVPTERALELLPHARRALAEIDRLTESPAEFEPASSRQQFRIGAPDYLAPIFMRTAVRMLRDEAPQARLSVHALGPDYDFEAALAEGELDIVIGNWPEPPERMHLSMLLEDEIVCLMAEDHPLAAEPALTQEAYLDAGHVVPLPYSRSQRGVIDRYLTGLRLERHEVVEVQSFGLAPYLLQESDLIFTTSRHFASFFARLLPLTICPCPIDFPPMRFYQLWHDRQHHAPAHRWIRTLLTRAGREVQALGRQN</sequence>
<dbReference type="EMBL" id="BJUK01000001">
    <property type="protein sequence ID" value="GEK45749.1"/>
    <property type="molecule type" value="Genomic_DNA"/>
</dbReference>
<proteinExistence type="inferred from homology"/>
<evidence type="ECO:0000256" key="3">
    <source>
        <dbReference type="ARBA" id="ARBA00023125"/>
    </source>
</evidence>
<dbReference type="InterPro" id="IPR050389">
    <property type="entry name" value="LysR-type_TF"/>
</dbReference>